<dbReference type="OrthoDB" id="6604008at2759"/>
<evidence type="ECO:0000313" key="2">
    <source>
        <dbReference type="Proteomes" id="UP000478052"/>
    </source>
</evidence>
<protein>
    <submittedName>
        <fullName evidence="1">Zinc finger BED domain-containing protein RICESLEEPER 1-like isoform X2</fullName>
    </submittedName>
</protein>
<evidence type="ECO:0000313" key="1">
    <source>
        <dbReference type="EMBL" id="KAF0697398.1"/>
    </source>
</evidence>
<dbReference type="Gene3D" id="1.10.10.1070">
    <property type="entry name" value="Zinc finger, BED domain-containing"/>
    <property type="match status" value="1"/>
</dbReference>
<sequence>SSDKSTCKECLSVLKGCHASNLKKHLKQHDELFDEFIENQELITQNSSKFQVKIDALVRLNYEIKVNITQKKVINACVELVTVNGRPYSKLNDSGFKKILNPMLCGFKNKIILNSTSISSNLGLLAPFFQEK</sequence>
<dbReference type="EMBL" id="VUJU01015065">
    <property type="protein sequence ID" value="KAF0697398.1"/>
    <property type="molecule type" value="Genomic_DNA"/>
</dbReference>
<feature type="non-terminal residue" evidence="1">
    <location>
        <position position="1"/>
    </location>
</feature>
<dbReference type="AlphaFoldDB" id="A0A6G0VLH0"/>
<organism evidence="1 2">
    <name type="scientific">Aphis craccivora</name>
    <name type="common">Cowpea aphid</name>
    <dbReference type="NCBI Taxonomy" id="307492"/>
    <lineage>
        <taxon>Eukaryota</taxon>
        <taxon>Metazoa</taxon>
        <taxon>Ecdysozoa</taxon>
        <taxon>Arthropoda</taxon>
        <taxon>Hexapoda</taxon>
        <taxon>Insecta</taxon>
        <taxon>Pterygota</taxon>
        <taxon>Neoptera</taxon>
        <taxon>Paraneoptera</taxon>
        <taxon>Hemiptera</taxon>
        <taxon>Sternorrhyncha</taxon>
        <taxon>Aphidomorpha</taxon>
        <taxon>Aphidoidea</taxon>
        <taxon>Aphididae</taxon>
        <taxon>Aphidini</taxon>
        <taxon>Aphis</taxon>
        <taxon>Aphis</taxon>
    </lineage>
</organism>
<gene>
    <name evidence="1" type="ORF">FWK35_00036192</name>
</gene>
<comment type="caution">
    <text evidence="1">The sequence shown here is derived from an EMBL/GenBank/DDBJ whole genome shotgun (WGS) entry which is preliminary data.</text>
</comment>
<reference evidence="1 2" key="1">
    <citation type="submission" date="2019-08" db="EMBL/GenBank/DDBJ databases">
        <title>Whole genome of Aphis craccivora.</title>
        <authorList>
            <person name="Voronova N.V."/>
            <person name="Shulinski R.S."/>
            <person name="Bandarenka Y.V."/>
            <person name="Zhorov D.G."/>
            <person name="Warner D."/>
        </authorList>
    </citation>
    <scope>NUCLEOTIDE SEQUENCE [LARGE SCALE GENOMIC DNA]</scope>
    <source>
        <strain evidence="1">180601</strain>
        <tissue evidence="1">Whole Body</tissue>
    </source>
</reference>
<accession>A0A6G0VLH0</accession>
<keyword evidence="2" id="KW-1185">Reference proteome</keyword>
<proteinExistence type="predicted"/>
<dbReference type="Proteomes" id="UP000478052">
    <property type="component" value="Unassembled WGS sequence"/>
</dbReference>
<name>A0A6G0VLH0_APHCR</name>